<dbReference type="Gene3D" id="1.25.40.10">
    <property type="entry name" value="Tetratricopeptide repeat domain"/>
    <property type="match status" value="1"/>
</dbReference>
<dbReference type="GO" id="GO:0005739">
    <property type="term" value="C:mitochondrion"/>
    <property type="evidence" value="ECO:0007669"/>
    <property type="project" value="TreeGrafter"/>
</dbReference>
<accession>A0A3Q3VNT9</accession>
<dbReference type="SUPFAM" id="SSF81901">
    <property type="entry name" value="HCP-like"/>
    <property type="match status" value="1"/>
</dbReference>
<dbReference type="InterPro" id="IPR052748">
    <property type="entry name" value="ISR_Activator"/>
</dbReference>
<name>A0A3Q3VNT9_MOLML</name>
<dbReference type="InterPro" id="IPR006597">
    <property type="entry name" value="Sel1-like"/>
</dbReference>
<dbReference type="Pfam" id="PF08238">
    <property type="entry name" value="Sel1"/>
    <property type="match status" value="4"/>
</dbReference>
<dbReference type="AlphaFoldDB" id="A0A3Q3VNT9"/>
<dbReference type="Proteomes" id="UP000261620">
    <property type="component" value="Unplaced"/>
</dbReference>
<reference evidence="1" key="1">
    <citation type="submission" date="2025-08" db="UniProtKB">
        <authorList>
            <consortium name="Ensembl"/>
        </authorList>
    </citation>
    <scope>IDENTIFICATION</scope>
</reference>
<proteinExistence type="predicted"/>
<protein>
    <submittedName>
        <fullName evidence="1">Uncharacterized protein</fullName>
    </submittedName>
</protein>
<dbReference type="GO" id="GO:0008625">
    <property type="term" value="P:extrinsic apoptotic signaling pathway via death domain receptors"/>
    <property type="evidence" value="ECO:0007669"/>
    <property type="project" value="TreeGrafter"/>
</dbReference>
<dbReference type="OMA" id="DGLHMMM"/>
<dbReference type="Ensembl" id="ENSMMOT00000003619.1">
    <property type="protein sequence ID" value="ENSMMOP00000003566.1"/>
    <property type="gene ID" value="ENSMMOG00000002850.1"/>
</dbReference>
<evidence type="ECO:0000313" key="2">
    <source>
        <dbReference type="Proteomes" id="UP000261620"/>
    </source>
</evidence>
<sequence length="177" mass="19231">CFLVKALHHYWQAAAGGHRQAQYRHAKLLLTSRGQQSLEKLNTAIGLLEQSAAAGLTKVCLASVFSQELVRDRRKSVHYLRMAAESGDHTALLFLGQCFESGFGVRQNLSTAIEYYKQAARAGNKQAAVLRSIHSAPCFFVAERRISSLVSCAPPSAAQPVALPLLPHSWSTGSLSV</sequence>
<dbReference type="PANTHER" id="PTHR45011">
    <property type="entry name" value="DAP3-BINDING CELL DEATH ENHANCER 1"/>
    <property type="match status" value="1"/>
</dbReference>
<dbReference type="InterPro" id="IPR011990">
    <property type="entry name" value="TPR-like_helical_dom_sf"/>
</dbReference>
<dbReference type="SMART" id="SM00671">
    <property type="entry name" value="SEL1"/>
    <property type="match status" value="2"/>
</dbReference>
<organism evidence="1 2">
    <name type="scientific">Mola mola</name>
    <name type="common">Ocean sunfish</name>
    <name type="synonym">Tetraodon mola</name>
    <dbReference type="NCBI Taxonomy" id="94237"/>
    <lineage>
        <taxon>Eukaryota</taxon>
        <taxon>Metazoa</taxon>
        <taxon>Chordata</taxon>
        <taxon>Craniata</taxon>
        <taxon>Vertebrata</taxon>
        <taxon>Euteleostomi</taxon>
        <taxon>Actinopterygii</taxon>
        <taxon>Neopterygii</taxon>
        <taxon>Teleostei</taxon>
        <taxon>Neoteleostei</taxon>
        <taxon>Acanthomorphata</taxon>
        <taxon>Eupercaria</taxon>
        <taxon>Tetraodontiformes</taxon>
        <taxon>Molidae</taxon>
        <taxon>Mola</taxon>
    </lineage>
</organism>
<dbReference type="STRING" id="94237.ENSMMOP00000003566"/>
<dbReference type="PANTHER" id="PTHR45011:SF1">
    <property type="entry name" value="DAP3-BINDING CELL DEATH ENHANCER 1"/>
    <property type="match status" value="1"/>
</dbReference>
<keyword evidence="2" id="KW-1185">Reference proteome</keyword>
<evidence type="ECO:0000313" key="1">
    <source>
        <dbReference type="Ensembl" id="ENSMMOP00000003566.1"/>
    </source>
</evidence>
<reference evidence="1" key="2">
    <citation type="submission" date="2025-09" db="UniProtKB">
        <authorList>
            <consortium name="Ensembl"/>
        </authorList>
    </citation>
    <scope>IDENTIFICATION</scope>
</reference>